<dbReference type="SUPFAM" id="SSF54236">
    <property type="entry name" value="Ubiquitin-like"/>
    <property type="match status" value="1"/>
</dbReference>
<comment type="caution">
    <text evidence="1">The sequence shown here is derived from an EMBL/GenBank/DDBJ whole genome shotgun (WGS) entry which is preliminary data.</text>
</comment>
<dbReference type="Gene3D" id="3.10.20.90">
    <property type="entry name" value="Phosphatidylinositol 3-kinase Catalytic Subunit, Chain A, domain 1"/>
    <property type="match status" value="1"/>
</dbReference>
<gene>
    <name evidence="1" type="ORF">CAMP_LOCUS131</name>
</gene>
<dbReference type="PANTHER" id="PTHR33651">
    <property type="entry name" value="PROTEIN CBG06246"/>
    <property type="match status" value="1"/>
</dbReference>
<accession>A0A9P1MRY4</accession>
<dbReference type="Proteomes" id="UP001152747">
    <property type="component" value="Unassembled WGS sequence"/>
</dbReference>
<dbReference type="AlphaFoldDB" id="A0A9P1MRY4"/>
<proteinExistence type="predicted"/>
<organism evidence="1 2">
    <name type="scientific">Caenorhabditis angaria</name>
    <dbReference type="NCBI Taxonomy" id="860376"/>
    <lineage>
        <taxon>Eukaryota</taxon>
        <taxon>Metazoa</taxon>
        <taxon>Ecdysozoa</taxon>
        <taxon>Nematoda</taxon>
        <taxon>Chromadorea</taxon>
        <taxon>Rhabditida</taxon>
        <taxon>Rhabditina</taxon>
        <taxon>Rhabditomorpha</taxon>
        <taxon>Rhabditoidea</taxon>
        <taxon>Rhabditidae</taxon>
        <taxon>Peloderinae</taxon>
        <taxon>Caenorhabditis</taxon>
    </lineage>
</organism>
<name>A0A9P1MRY4_9PELO</name>
<reference evidence="1" key="1">
    <citation type="submission" date="2022-11" db="EMBL/GenBank/DDBJ databases">
        <authorList>
            <person name="Kikuchi T."/>
        </authorList>
    </citation>
    <scope>NUCLEOTIDE SEQUENCE</scope>
    <source>
        <strain evidence="1">PS1010</strain>
    </source>
</reference>
<dbReference type="OrthoDB" id="5796311at2759"/>
<protein>
    <recommendedName>
        <fullName evidence="3">Ubiquitin-like domain-containing protein</fullName>
    </recommendedName>
</protein>
<sequence length="410" mass="47423">MNLIIELHDEDDIVHDKFRYTFDNQDTLEKLENLIYSKLHINMTHQELLSECGKRILEPGNTNLQSIGLKDSSKLIVKHCHLDRWKAYLSGIKGINNMGVSKPTRMSFANLALSYSKDLEDSGFFNAYPKFSTEWLETNRQLRRFVNGTEGALKQAATTFFSKMYPNSKKIDFKPKEAGSRAGIKVTITDNDEDINFYMKMYHSTGSEFSLENTSKSQFPAILEMFAYRLLEFIEVGPVVFFPYYEDEIYIHFIATKEVAEFKELDKIEDVNMRNKVVVEAYLLYLILGIHDLHEGNIGINKENNLSIVDFSVPDNTLRPDIFDAFMNKKKFGRYEKVNEILAQIGHEERMQIAKDALPRWSKINCMTSDIIDGEINVLREKHGLNDITRHVDYLEAIKSNYTTICLALQ</sequence>
<evidence type="ECO:0000313" key="2">
    <source>
        <dbReference type="Proteomes" id="UP001152747"/>
    </source>
</evidence>
<keyword evidence="2" id="KW-1185">Reference proteome</keyword>
<evidence type="ECO:0000313" key="1">
    <source>
        <dbReference type="EMBL" id="CAI5437494.1"/>
    </source>
</evidence>
<dbReference type="PANTHER" id="PTHR33651:SF3">
    <property type="entry name" value="PHAGE PROTEIN"/>
    <property type="match status" value="1"/>
</dbReference>
<dbReference type="EMBL" id="CANHGI010000001">
    <property type="protein sequence ID" value="CAI5437494.1"/>
    <property type="molecule type" value="Genomic_DNA"/>
</dbReference>
<evidence type="ECO:0008006" key="3">
    <source>
        <dbReference type="Google" id="ProtNLM"/>
    </source>
</evidence>
<dbReference type="InterPro" id="IPR029071">
    <property type="entry name" value="Ubiquitin-like_domsf"/>
</dbReference>